<feature type="compositionally biased region" description="Basic and acidic residues" evidence="11">
    <location>
        <begin position="173"/>
        <end position="184"/>
    </location>
</feature>
<evidence type="ECO:0000256" key="5">
    <source>
        <dbReference type="ARBA" id="ARBA00022723"/>
    </source>
</evidence>
<dbReference type="InterPro" id="IPR022755">
    <property type="entry name" value="Znf_C2H2_jaz"/>
</dbReference>
<dbReference type="GO" id="GO:0005737">
    <property type="term" value="C:cytoplasm"/>
    <property type="evidence" value="ECO:0007669"/>
    <property type="project" value="UniProtKB-SubCell"/>
</dbReference>
<evidence type="ECO:0000256" key="6">
    <source>
        <dbReference type="ARBA" id="ARBA00022771"/>
    </source>
</evidence>
<dbReference type="GO" id="GO:0042254">
    <property type="term" value="P:ribosome biogenesis"/>
    <property type="evidence" value="ECO:0007669"/>
    <property type="project" value="UniProtKB-KW"/>
</dbReference>
<dbReference type="Proteomes" id="UP001174934">
    <property type="component" value="Unassembled WGS sequence"/>
</dbReference>
<evidence type="ECO:0000313" key="13">
    <source>
        <dbReference type="EMBL" id="KAK0610454.1"/>
    </source>
</evidence>
<dbReference type="InterPro" id="IPR051879">
    <property type="entry name" value="C2H2-ZF_Maturation_Protein"/>
</dbReference>
<evidence type="ECO:0000256" key="3">
    <source>
        <dbReference type="ARBA" id="ARBA00022490"/>
    </source>
</evidence>
<keyword evidence="5" id="KW-0479">Metal-binding</keyword>
<evidence type="ECO:0000256" key="1">
    <source>
        <dbReference type="ARBA" id="ARBA00004123"/>
    </source>
</evidence>
<keyword evidence="6 10" id="KW-0863">Zinc-finger</keyword>
<proteinExistence type="inferred from homology"/>
<dbReference type="GO" id="GO:0003676">
    <property type="term" value="F:nucleic acid binding"/>
    <property type="evidence" value="ECO:0007669"/>
    <property type="project" value="InterPro"/>
</dbReference>
<evidence type="ECO:0000256" key="10">
    <source>
        <dbReference type="PROSITE-ProRule" id="PRU00042"/>
    </source>
</evidence>
<evidence type="ECO:0000256" key="8">
    <source>
        <dbReference type="ARBA" id="ARBA00023242"/>
    </source>
</evidence>
<dbReference type="SMART" id="SM00451">
    <property type="entry name" value="ZnF_U1"/>
    <property type="match status" value="1"/>
</dbReference>
<dbReference type="InterPro" id="IPR036236">
    <property type="entry name" value="Znf_C2H2_sf"/>
</dbReference>
<feature type="region of interest" description="Disordered" evidence="11">
    <location>
        <begin position="164"/>
        <end position="184"/>
    </location>
</feature>
<keyword evidence="7" id="KW-0862">Zinc</keyword>
<evidence type="ECO:0000259" key="12">
    <source>
        <dbReference type="PROSITE" id="PS50157"/>
    </source>
</evidence>
<accession>A0AA39U3R7</accession>
<evidence type="ECO:0000256" key="4">
    <source>
        <dbReference type="ARBA" id="ARBA00022517"/>
    </source>
</evidence>
<dbReference type="PROSITE" id="PS50157">
    <property type="entry name" value="ZINC_FINGER_C2H2_2"/>
    <property type="match status" value="1"/>
</dbReference>
<sequence length="184" mass="21245">MDGKAAKKNACRIFTPQRFRPAKPRLETFTFQHHACISHQPAHSHQPLQPTEVNSRREFEHSIFSADNMGIPAKRTKTKTRRWLRSVDQVKEDILSPRHLEIYKETKANEDLPGLGQHYCIECAKWFETDYSLTKHSKGKPHKRRLKDLENPYTHKDADAAVGLWTDNGTGPEKAKSQEIDMMA</sequence>
<dbReference type="Gene3D" id="3.30.160.60">
    <property type="entry name" value="Classic Zinc Finger"/>
    <property type="match status" value="1"/>
</dbReference>
<evidence type="ECO:0000256" key="2">
    <source>
        <dbReference type="ARBA" id="ARBA00004496"/>
    </source>
</evidence>
<evidence type="ECO:0000256" key="9">
    <source>
        <dbReference type="ARBA" id="ARBA00038064"/>
    </source>
</evidence>
<dbReference type="PROSITE" id="PS00028">
    <property type="entry name" value="ZINC_FINGER_C2H2_1"/>
    <property type="match status" value="1"/>
</dbReference>
<keyword evidence="4" id="KW-0690">Ribosome biogenesis</keyword>
<comment type="similarity">
    <text evidence="9">Belongs to the ZNF593/BUD20 C2H2-type zinc-finger protein family.</text>
</comment>
<comment type="caution">
    <text evidence="13">The sequence shown here is derived from an EMBL/GenBank/DDBJ whole genome shotgun (WGS) entry which is preliminary data.</text>
</comment>
<keyword evidence="14" id="KW-1185">Reference proteome</keyword>
<comment type="subcellular location">
    <subcellularLocation>
        <location evidence="2">Cytoplasm</location>
    </subcellularLocation>
    <subcellularLocation>
        <location evidence="1">Nucleus</location>
    </subcellularLocation>
</comment>
<dbReference type="PANTHER" id="PTHR46095">
    <property type="entry name" value="ZINC FINGER PROTEIN 593"/>
    <property type="match status" value="1"/>
</dbReference>
<evidence type="ECO:0000256" key="7">
    <source>
        <dbReference type="ARBA" id="ARBA00022833"/>
    </source>
</evidence>
<dbReference type="SUPFAM" id="SSF57667">
    <property type="entry name" value="beta-beta-alpha zinc fingers"/>
    <property type="match status" value="1"/>
</dbReference>
<dbReference type="InterPro" id="IPR013087">
    <property type="entry name" value="Znf_C2H2_type"/>
</dbReference>
<protein>
    <recommendedName>
        <fullName evidence="12">C2H2-type domain-containing protein</fullName>
    </recommendedName>
</protein>
<dbReference type="Pfam" id="PF12171">
    <property type="entry name" value="zf-C2H2_jaz"/>
    <property type="match status" value="1"/>
</dbReference>
<dbReference type="EMBL" id="JAULSR010000010">
    <property type="protein sequence ID" value="KAK0610454.1"/>
    <property type="molecule type" value="Genomic_DNA"/>
</dbReference>
<dbReference type="GO" id="GO:0005634">
    <property type="term" value="C:nucleus"/>
    <property type="evidence" value="ECO:0007669"/>
    <property type="project" value="UniProtKB-SubCell"/>
</dbReference>
<keyword evidence="8" id="KW-0539">Nucleus</keyword>
<dbReference type="InterPro" id="IPR003604">
    <property type="entry name" value="Matrin/U1-like-C_Znf_C2H2"/>
</dbReference>
<keyword evidence="3" id="KW-0963">Cytoplasm</keyword>
<dbReference type="GO" id="GO:0008270">
    <property type="term" value="F:zinc ion binding"/>
    <property type="evidence" value="ECO:0007669"/>
    <property type="project" value="UniProtKB-KW"/>
</dbReference>
<reference evidence="13" key="1">
    <citation type="submission" date="2023-06" db="EMBL/GenBank/DDBJ databases">
        <title>Genome-scale phylogeny and comparative genomics of the fungal order Sordariales.</title>
        <authorList>
            <consortium name="Lawrence Berkeley National Laboratory"/>
            <person name="Hensen N."/>
            <person name="Bonometti L."/>
            <person name="Westerberg I."/>
            <person name="Brannstrom I.O."/>
            <person name="Guillou S."/>
            <person name="Cros-Aarteil S."/>
            <person name="Calhoun S."/>
            <person name="Haridas S."/>
            <person name="Kuo A."/>
            <person name="Mondo S."/>
            <person name="Pangilinan J."/>
            <person name="Riley R."/>
            <person name="LaButti K."/>
            <person name="Andreopoulos B."/>
            <person name="Lipzen A."/>
            <person name="Chen C."/>
            <person name="Yanf M."/>
            <person name="Daum C."/>
            <person name="Ng V."/>
            <person name="Clum A."/>
            <person name="Steindorff A."/>
            <person name="Ohm R."/>
            <person name="Martin F."/>
            <person name="Silar P."/>
            <person name="Natvig D."/>
            <person name="Lalanne C."/>
            <person name="Gautier V."/>
            <person name="Ament-velasquez S.L."/>
            <person name="Kruys A."/>
            <person name="Hutchinson M.I."/>
            <person name="Powell A.J."/>
            <person name="Barry K."/>
            <person name="Miller A.N."/>
            <person name="Grigoriev I.V."/>
            <person name="Debuchy R."/>
            <person name="Gladieux P."/>
            <person name="Thoren M.H."/>
            <person name="Johannesson H."/>
        </authorList>
    </citation>
    <scope>NUCLEOTIDE SEQUENCE</scope>
    <source>
        <strain evidence="13">SMH3391-2</strain>
    </source>
</reference>
<dbReference type="FunFam" id="3.30.160.60:FF:000299">
    <property type="entry name" value="Zinc finger protein 593"/>
    <property type="match status" value="1"/>
</dbReference>
<gene>
    <name evidence="13" type="ORF">B0T17DRAFT_544592</name>
</gene>
<name>A0AA39U3R7_9PEZI</name>
<dbReference type="PANTHER" id="PTHR46095:SF1">
    <property type="entry name" value="ZINC FINGER PROTEIN 593"/>
    <property type="match status" value="1"/>
</dbReference>
<dbReference type="GO" id="GO:0043021">
    <property type="term" value="F:ribonucleoprotein complex binding"/>
    <property type="evidence" value="ECO:0007669"/>
    <property type="project" value="UniProtKB-ARBA"/>
</dbReference>
<feature type="domain" description="C2H2-type" evidence="12">
    <location>
        <begin position="118"/>
        <end position="147"/>
    </location>
</feature>
<organism evidence="13 14">
    <name type="scientific">Bombardia bombarda</name>
    <dbReference type="NCBI Taxonomy" id="252184"/>
    <lineage>
        <taxon>Eukaryota</taxon>
        <taxon>Fungi</taxon>
        <taxon>Dikarya</taxon>
        <taxon>Ascomycota</taxon>
        <taxon>Pezizomycotina</taxon>
        <taxon>Sordariomycetes</taxon>
        <taxon>Sordariomycetidae</taxon>
        <taxon>Sordariales</taxon>
        <taxon>Lasiosphaeriaceae</taxon>
        <taxon>Bombardia</taxon>
    </lineage>
</organism>
<evidence type="ECO:0000313" key="14">
    <source>
        <dbReference type="Proteomes" id="UP001174934"/>
    </source>
</evidence>
<evidence type="ECO:0000256" key="11">
    <source>
        <dbReference type="SAM" id="MobiDB-lite"/>
    </source>
</evidence>
<dbReference type="AlphaFoldDB" id="A0AA39U3R7"/>